<accession>A0A2K1KTL7</accession>
<protein>
    <recommendedName>
        <fullName evidence="1">Disease resistance protein winged helix domain-containing protein</fullName>
    </recommendedName>
</protein>
<organism evidence="2">
    <name type="scientific">Physcomitrium patens</name>
    <name type="common">Spreading-leaved earth moss</name>
    <name type="synonym">Physcomitrella patens</name>
    <dbReference type="NCBI Taxonomy" id="3218"/>
    <lineage>
        <taxon>Eukaryota</taxon>
        <taxon>Viridiplantae</taxon>
        <taxon>Streptophyta</taxon>
        <taxon>Embryophyta</taxon>
        <taxon>Bryophyta</taxon>
        <taxon>Bryophytina</taxon>
        <taxon>Bryopsida</taxon>
        <taxon>Funariidae</taxon>
        <taxon>Funariales</taxon>
        <taxon>Funariaceae</taxon>
        <taxon>Physcomitrium</taxon>
    </lineage>
</organism>
<dbReference type="Gramene" id="Pp3c3_6800V3.1">
    <property type="protein sequence ID" value="Pp3c3_6800V3.1"/>
    <property type="gene ID" value="Pp3c3_6800"/>
</dbReference>
<dbReference type="PANTHER" id="PTHR23155:SF1205">
    <property type="entry name" value="DISEASE RESISTANCE PROTEIN RPM1"/>
    <property type="match status" value="1"/>
</dbReference>
<dbReference type="Gene3D" id="3.80.10.10">
    <property type="entry name" value="Ribonuclease Inhibitor"/>
    <property type="match status" value="1"/>
</dbReference>
<dbReference type="InParanoid" id="A0A2K1KTL7"/>
<dbReference type="EMBL" id="ABEU02000003">
    <property type="protein sequence ID" value="PNR57100.1"/>
    <property type="molecule type" value="Genomic_DNA"/>
</dbReference>
<dbReference type="InterPro" id="IPR058922">
    <property type="entry name" value="WHD_DRP"/>
</dbReference>
<dbReference type="InterPro" id="IPR032675">
    <property type="entry name" value="LRR_dom_sf"/>
</dbReference>
<dbReference type="PaxDb" id="3218-PP1S296_37V6.1"/>
<evidence type="ECO:0000313" key="2">
    <source>
        <dbReference type="EMBL" id="PNR57100.1"/>
    </source>
</evidence>
<reference evidence="3" key="3">
    <citation type="submission" date="2020-12" db="UniProtKB">
        <authorList>
            <consortium name="EnsemblPlants"/>
        </authorList>
    </citation>
    <scope>IDENTIFICATION</scope>
</reference>
<evidence type="ECO:0000259" key="1">
    <source>
        <dbReference type="Pfam" id="PF23559"/>
    </source>
</evidence>
<reference evidence="2 4" key="1">
    <citation type="journal article" date="2008" name="Science">
        <title>The Physcomitrella genome reveals evolutionary insights into the conquest of land by plants.</title>
        <authorList>
            <person name="Rensing S."/>
            <person name="Lang D."/>
            <person name="Zimmer A."/>
            <person name="Terry A."/>
            <person name="Salamov A."/>
            <person name="Shapiro H."/>
            <person name="Nishiyama T."/>
            <person name="Perroud P.-F."/>
            <person name="Lindquist E."/>
            <person name="Kamisugi Y."/>
            <person name="Tanahashi T."/>
            <person name="Sakakibara K."/>
            <person name="Fujita T."/>
            <person name="Oishi K."/>
            <person name="Shin-I T."/>
            <person name="Kuroki Y."/>
            <person name="Toyoda A."/>
            <person name="Suzuki Y."/>
            <person name="Hashimoto A."/>
            <person name="Yamaguchi K."/>
            <person name="Sugano A."/>
            <person name="Kohara Y."/>
            <person name="Fujiyama A."/>
            <person name="Anterola A."/>
            <person name="Aoki S."/>
            <person name="Ashton N."/>
            <person name="Barbazuk W.B."/>
            <person name="Barker E."/>
            <person name="Bennetzen J."/>
            <person name="Bezanilla M."/>
            <person name="Blankenship R."/>
            <person name="Cho S.H."/>
            <person name="Dutcher S."/>
            <person name="Estelle M."/>
            <person name="Fawcett J.A."/>
            <person name="Gundlach H."/>
            <person name="Hanada K."/>
            <person name="Heyl A."/>
            <person name="Hicks K.A."/>
            <person name="Hugh J."/>
            <person name="Lohr M."/>
            <person name="Mayer K."/>
            <person name="Melkozernov A."/>
            <person name="Murata T."/>
            <person name="Nelson D."/>
            <person name="Pils B."/>
            <person name="Prigge M."/>
            <person name="Reiss B."/>
            <person name="Renner T."/>
            <person name="Rombauts S."/>
            <person name="Rushton P."/>
            <person name="Sanderfoot A."/>
            <person name="Schween G."/>
            <person name="Shiu S.-H."/>
            <person name="Stueber K."/>
            <person name="Theodoulou F.L."/>
            <person name="Tu H."/>
            <person name="Van de Peer Y."/>
            <person name="Verrier P.J."/>
            <person name="Waters E."/>
            <person name="Wood A."/>
            <person name="Yang L."/>
            <person name="Cove D."/>
            <person name="Cuming A."/>
            <person name="Hasebe M."/>
            <person name="Lucas S."/>
            <person name="Mishler D.B."/>
            <person name="Reski R."/>
            <person name="Grigoriev I."/>
            <person name="Quatrano R.S."/>
            <person name="Boore J.L."/>
        </authorList>
    </citation>
    <scope>NUCLEOTIDE SEQUENCE [LARGE SCALE GENOMIC DNA]</scope>
    <source>
        <strain evidence="3 4">cv. Gransden 2004</strain>
    </source>
</reference>
<keyword evidence="4" id="KW-1185">Reference proteome</keyword>
<proteinExistence type="predicted"/>
<dbReference type="SUPFAM" id="SSF52058">
    <property type="entry name" value="L domain-like"/>
    <property type="match status" value="1"/>
</dbReference>
<dbReference type="GO" id="GO:0006952">
    <property type="term" value="P:defense response"/>
    <property type="evidence" value="ECO:0007669"/>
    <property type="project" value="InterPro"/>
</dbReference>
<reference evidence="2 4" key="2">
    <citation type="journal article" date="2018" name="Plant J.">
        <title>The Physcomitrella patens chromosome-scale assembly reveals moss genome structure and evolution.</title>
        <authorList>
            <person name="Lang D."/>
            <person name="Ullrich K.K."/>
            <person name="Murat F."/>
            <person name="Fuchs J."/>
            <person name="Jenkins J."/>
            <person name="Haas F.B."/>
            <person name="Piednoel M."/>
            <person name="Gundlach H."/>
            <person name="Van Bel M."/>
            <person name="Meyberg R."/>
            <person name="Vives C."/>
            <person name="Morata J."/>
            <person name="Symeonidi A."/>
            <person name="Hiss M."/>
            <person name="Muchero W."/>
            <person name="Kamisugi Y."/>
            <person name="Saleh O."/>
            <person name="Blanc G."/>
            <person name="Decker E.L."/>
            <person name="van Gessel N."/>
            <person name="Grimwood J."/>
            <person name="Hayes R.D."/>
            <person name="Graham S.W."/>
            <person name="Gunter L.E."/>
            <person name="McDaniel S.F."/>
            <person name="Hoernstein S.N.W."/>
            <person name="Larsson A."/>
            <person name="Li F.W."/>
            <person name="Perroud P.F."/>
            <person name="Phillips J."/>
            <person name="Ranjan P."/>
            <person name="Rokshar D.S."/>
            <person name="Rothfels C.J."/>
            <person name="Schneider L."/>
            <person name="Shu S."/>
            <person name="Stevenson D.W."/>
            <person name="Thummler F."/>
            <person name="Tillich M."/>
            <person name="Villarreal Aguilar J.C."/>
            <person name="Widiez T."/>
            <person name="Wong G.K."/>
            <person name="Wymore A."/>
            <person name="Zhang Y."/>
            <person name="Zimmer A.D."/>
            <person name="Quatrano R.S."/>
            <person name="Mayer K.F.X."/>
            <person name="Goodstein D."/>
            <person name="Casacuberta J.M."/>
            <person name="Vandepoele K."/>
            <person name="Reski R."/>
            <person name="Cuming A.C."/>
            <person name="Tuskan G.A."/>
            <person name="Maumus F."/>
            <person name="Salse J."/>
            <person name="Schmutz J."/>
            <person name="Rensing S.A."/>
        </authorList>
    </citation>
    <scope>NUCLEOTIDE SEQUENCE [LARGE SCALE GENOMIC DNA]</scope>
    <source>
        <strain evidence="3 4">cv. Gransden 2004</strain>
    </source>
</reference>
<evidence type="ECO:0000313" key="4">
    <source>
        <dbReference type="Proteomes" id="UP000006727"/>
    </source>
</evidence>
<dbReference type="EnsemblPlants" id="Pp3c3_6800V3.1">
    <property type="protein sequence ID" value="Pp3c3_6800V3.1"/>
    <property type="gene ID" value="Pp3c3_6800"/>
</dbReference>
<sequence length="304" mass="34870">MAEALALTVLQPVLEKHLLVMLEEVALPEWNDHKHEKELEICRWRFVSAESLPRLRNEDHWSLREQLEVVLLASVSRDLSCPPGAGKAWKYRSKIAGLLCVLAAFPEDWEVDVNEDLLPLWRAEGIVGQLYAPKLEACGLVGVLVSRSLIELKSYENGELYCMVHDILRDLERHIVQHEKAVTERECLYEAGRDMRDGLPREWRRCSDTKDPGRGRRTRLSARRLSVMSTNLKELPAKLDAPELEVLLLQENLLECIPKKFFNNLRNIRVLDQRGTCMKVLPESVGDLKSPSLLNLSWTGKRHS</sequence>
<evidence type="ECO:0000313" key="3">
    <source>
        <dbReference type="EnsemblPlants" id="Pp3c3_6800V3.1"/>
    </source>
</evidence>
<feature type="domain" description="Disease resistance protein winged helix" evidence="1">
    <location>
        <begin position="105"/>
        <end position="171"/>
    </location>
</feature>
<dbReference type="PANTHER" id="PTHR23155">
    <property type="entry name" value="DISEASE RESISTANCE PROTEIN RP"/>
    <property type="match status" value="1"/>
</dbReference>
<dbReference type="AlphaFoldDB" id="A0A2K1KTL7"/>
<name>A0A2K1KTL7_PHYPA</name>
<dbReference type="Proteomes" id="UP000006727">
    <property type="component" value="Chromosome 3"/>
</dbReference>
<gene>
    <name evidence="2" type="ORF">PHYPA_004093</name>
</gene>
<dbReference type="InterPro" id="IPR044974">
    <property type="entry name" value="Disease_R_plants"/>
</dbReference>
<dbReference type="Pfam" id="PF23559">
    <property type="entry name" value="WHD_DRP"/>
    <property type="match status" value="1"/>
</dbReference>